<dbReference type="PANTHER" id="PTHR32387">
    <property type="entry name" value="WU:FJ29H11"/>
    <property type="match status" value="1"/>
</dbReference>
<dbReference type="AlphaFoldDB" id="A0A8T2U4M9"/>
<dbReference type="EMBL" id="CM035414">
    <property type="protein sequence ID" value="KAH7429490.1"/>
    <property type="molecule type" value="Genomic_DNA"/>
</dbReference>
<feature type="region of interest" description="Disordered" evidence="1">
    <location>
        <begin position="150"/>
        <end position="173"/>
    </location>
</feature>
<dbReference type="InterPro" id="IPR024975">
    <property type="entry name" value="NOV_C"/>
</dbReference>
<sequence>GNILYATSLDDLNSLYLEFSKLFFDGVANVQLANFLHLITLSVQSGSSEAEVEALLSAQGISARVSNDEKWVFHYSDVESIPKPLETNLDTAAAAPPPLRRAKKFFAKSWPPPSLQHGASSANRSSHPERLAACQKSLDAIMQEIEVKKARKRKAFSPESHSRESPVTDEQDDTYDDVKRALGEDHLIVSLPDHNLPNPEFFSHRDQLAMGVPNEQQQELTGRLGEAVVYNHLLEKYGPEIVEWMNAEAESGLPYDIVIRETDGRQKMVEVKTTWSEDKDWFEMSPHEWELACRLGDRFIIVRVFLAGGSSARFLWLPDPHKLSCQRLIKLALVLPRQGNSQTYTY</sequence>
<organism evidence="3 4">
    <name type="scientific">Ceratopteris richardii</name>
    <name type="common">Triangle waterfern</name>
    <dbReference type="NCBI Taxonomy" id="49495"/>
    <lineage>
        <taxon>Eukaryota</taxon>
        <taxon>Viridiplantae</taxon>
        <taxon>Streptophyta</taxon>
        <taxon>Embryophyta</taxon>
        <taxon>Tracheophyta</taxon>
        <taxon>Polypodiopsida</taxon>
        <taxon>Polypodiidae</taxon>
        <taxon>Polypodiales</taxon>
        <taxon>Pteridineae</taxon>
        <taxon>Pteridaceae</taxon>
        <taxon>Parkerioideae</taxon>
        <taxon>Ceratopteris</taxon>
    </lineage>
</organism>
<dbReference type="PANTHER" id="PTHR32387:SF3">
    <property type="entry name" value="ATP_DNA BINDING PROTEIN"/>
    <property type="match status" value="1"/>
</dbReference>
<dbReference type="Proteomes" id="UP000825935">
    <property type="component" value="Chromosome 9"/>
</dbReference>
<protein>
    <recommendedName>
        <fullName evidence="2">Protein NO VEIN C-terminal domain-containing protein</fullName>
    </recommendedName>
</protein>
<comment type="caution">
    <text evidence="3">The sequence shown here is derived from an EMBL/GenBank/DDBJ whole genome shotgun (WGS) entry which is preliminary data.</text>
</comment>
<evidence type="ECO:0000259" key="2">
    <source>
        <dbReference type="Pfam" id="PF13020"/>
    </source>
</evidence>
<evidence type="ECO:0000313" key="4">
    <source>
        <dbReference type="Proteomes" id="UP000825935"/>
    </source>
</evidence>
<feature type="domain" description="Protein NO VEIN C-terminal" evidence="2">
    <location>
        <begin position="225"/>
        <end position="311"/>
    </location>
</feature>
<dbReference type="Pfam" id="PF13020">
    <property type="entry name" value="NOV_C"/>
    <property type="match status" value="1"/>
</dbReference>
<evidence type="ECO:0000256" key="1">
    <source>
        <dbReference type="SAM" id="MobiDB-lite"/>
    </source>
</evidence>
<keyword evidence="4" id="KW-1185">Reference proteome</keyword>
<evidence type="ECO:0000313" key="3">
    <source>
        <dbReference type="EMBL" id="KAH7429490.1"/>
    </source>
</evidence>
<name>A0A8T2U4M9_CERRI</name>
<gene>
    <name evidence="3" type="ORF">KP509_09G052200</name>
</gene>
<proteinExistence type="predicted"/>
<dbReference type="InterPro" id="IPR052957">
    <property type="entry name" value="Auxin_embryo_med"/>
</dbReference>
<reference evidence="3" key="1">
    <citation type="submission" date="2021-08" db="EMBL/GenBank/DDBJ databases">
        <title>WGS assembly of Ceratopteris richardii.</title>
        <authorList>
            <person name="Marchant D.B."/>
            <person name="Chen G."/>
            <person name="Jenkins J."/>
            <person name="Shu S."/>
            <person name="Leebens-Mack J."/>
            <person name="Grimwood J."/>
            <person name="Schmutz J."/>
            <person name="Soltis P."/>
            <person name="Soltis D."/>
            <person name="Chen Z.-H."/>
        </authorList>
    </citation>
    <scope>NUCLEOTIDE SEQUENCE</scope>
    <source>
        <strain evidence="3">Whitten #5841</strain>
        <tissue evidence="3">Leaf</tissue>
    </source>
</reference>
<dbReference type="OrthoDB" id="1262810at2759"/>
<feature type="non-terminal residue" evidence="3">
    <location>
        <position position="1"/>
    </location>
</feature>
<dbReference type="OMA" id="HEWELAC"/>
<accession>A0A8T2U4M9</accession>